<dbReference type="Gene3D" id="3.40.1170.60">
    <property type="match status" value="1"/>
</dbReference>
<keyword evidence="3" id="KW-0548">Nucleotidyltransferase</keyword>
<evidence type="ECO:0000313" key="8">
    <source>
        <dbReference type="Proteomes" id="UP000562464"/>
    </source>
</evidence>
<dbReference type="GO" id="GO:0005829">
    <property type="term" value="C:cytosol"/>
    <property type="evidence" value="ECO:0007669"/>
    <property type="project" value="TreeGrafter"/>
</dbReference>
<evidence type="ECO:0000256" key="5">
    <source>
        <dbReference type="ARBA" id="ARBA00022932"/>
    </source>
</evidence>
<gene>
    <name evidence="7" type="ORF">HNQ37_001353</name>
</gene>
<keyword evidence="5" id="KW-0808">Transferase</keyword>
<sequence length="461" mass="53116">MNKKIRQKMAKDYLTSHKYIAAKKYLKSLNLYEEEEDRLYLGIDVSAFYLSCEAIDHGENPLQTLGIVLSGTLIMSTSKFAKLKYGFSNVMRIRPEDVPKDVIVYPARMGFYALRSLQVYDWFCRRIPPKYIHVYSRDEMIIDITTVWKGRSESPAAFAMKLQEDIRKDLGFYMSAGIGPNFFLAKVAMDIEAKKHLYDKRHLFAQWTYDDVFDKLWNTELIEVWNIGASSVRTLNELGYYSLADIALGDPELLRKKMGMRGLQIYMRAWGLDHTRVEQRGEYQPKSVSIGHGMTLPRAFTLTDNIINEFKGLSDACALDLLKINKQAACISIYVGYEKNSYENNTHENSRGFIAQTKIVPTNRLDELHEAVEYLFNKKYNYLTAPPIRRLGVHVSKLQEDRGSQTSLFEDPEISRKRQEMYKAYFDTTQIYGKGAVYLGYALSAGSQYLHRTTLIGGHPK</sequence>
<dbReference type="GO" id="GO:0003887">
    <property type="term" value="F:DNA-directed DNA polymerase activity"/>
    <property type="evidence" value="ECO:0007669"/>
    <property type="project" value="UniProtKB-KW"/>
</dbReference>
<dbReference type="Gene3D" id="3.30.1490.100">
    <property type="entry name" value="DNA polymerase, Y-family, little finger domain"/>
    <property type="match status" value="1"/>
</dbReference>
<dbReference type="Gene3D" id="3.30.70.270">
    <property type="match status" value="1"/>
</dbReference>
<keyword evidence="5" id="KW-0239">DNA-directed DNA polymerase</keyword>
<dbReference type="Proteomes" id="UP000562464">
    <property type="component" value="Unassembled WGS sequence"/>
</dbReference>
<dbReference type="InterPro" id="IPR001126">
    <property type="entry name" value="UmuC"/>
</dbReference>
<evidence type="ECO:0000256" key="1">
    <source>
        <dbReference type="ARBA" id="ARBA00010945"/>
    </source>
</evidence>
<dbReference type="GO" id="GO:0006260">
    <property type="term" value="P:DNA replication"/>
    <property type="evidence" value="ECO:0007669"/>
    <property type="project" value="UniProtKB-KW"/>
</dbReference>
<dbReference type="InterPro" id="IPR036775">
    <property type="entry name" value="DNA_pol_Y-fam_lit_finger_sf"/>
</dbReference>
<evidence type="ECO:0000256" key="2">
    <source>
        <dbReference type="ARBA" id="ARBA00022457"/>
    </source>
</evidence>
<feature type="domain" description="UmuC" evidence="6">
    <location>
        <begin position="40"/>
        <end position="228"/>
    </location>
</feature>
<dbReference type="PANTHER" id="PTHR11076:SF35">
    <property type="entry name" value="DNA REPAIR PROTEIN HOMOLOG YOBH"/>
    <property type="match status" value="1"/>
</dbReference>
<dbReference type="GO" id="GO:0009432">
    <property type="term" value="P:SOS response"/>
    <property type="evidence" value="ECO:0007669"/>
    <property type="project" value="TreeGrafter"/>
</dbReference>
<dbReference type="SUPFAM" id="SSF100879">
    <property type="entry name" value="Lesion bypass DNA polymerase (Y-family), little finger domain"/>
    <property type="match status" value="1"/>
</dbReference>
<dbReference type="PANTHER" id="PTHR11076">
    <property type="entry name" value="DNA REPAIR POLYMERASE UMUC / TRANSFERASE FAMILY MEMBER"/>
    <property type="match status" value="1"/>
</dbReference>
<dbReference type="SUPFAM" id="SSF56672">
    <property type="entry name" value="DNA/RNA polymerases"/>
    <property type="match status" value="1"/>
</dbReference>
<dbReference type="PROSITE" id="PS50173">
    <property type="entry name" value="UMUC"/>
    <property type="match status" value="1"/>
</dbReference>
<dbReference type="AlphaFoldDB" id="A0A841C6L5"/>
<accession>A0A841C6L5</accession>
<evidence type="ECO:0000259" key="6">
    <source>
        <dbReference type="PROSITE" id="PS50173"/>
    </source>
</evidence>
<organism evidence="7 8">
    <name type="scientific">Lactovum miscens</name>
    <dbReference type="NCBI Taxonomy" id="190387"/>
    <lineage>
        <taxon>Bacteria</taxon>
        <taxon>Bacillati</taxon>
        <taxon>Bacillota</taxon>
        <taxon>Bacilli</taxon>
        <taxon>Lactobacillales</taxon>
        <taxon>Streptococcaceae</taxon>
        <taxon>Lactovum</taxon>
    </lineage>
</organism>
<comment type="caution">
    <text evidence="7">The sequence shown here is derived from an EMBL/GenBank/DDBJ whole genome shotgun (WGS) entry which is preliminary data.</text>
</comment>
<keyword evidence="4" id="KW-0235">DNA replication</keyword>
<evidence type="ECO:0000313" key="7">
    <source>
        <dbReference type="EMBL" id="MBB5888453.1"/>
    </source>
</evidence>
<dbReference type="Pfam" id="PF00817">
    <property type="entry name" value="IMS"/>
    <property type="match status" value="1"/>
</dbReference>
<name>A0A841C6L5_9LACT</name>
<dbReference type="GO" id="GO:0006281">
    <property type="term" value="P:DNA repair"/>
    <property type="evidence" value="ECO:0007669"/>
    <property type="project" value="InterPro"/>
</dbReference>
<dbReference type="GO" id="GO:0042276">
    <property type="term" value="P:error-prone translesion synthesis"/>
    <property type="evidence" value="ECO:0007669"/>
    <property type="project" value="TreeGrafter"/>
</dbReference>
<protein>
    <submittedName>
        <fullName evidence="7">DNA polymerase V</fullName>
    </submittedName>
</protein>
<dbReference type="Pfam" id="PF11799">
    <property type="entry name" value="IMS_C"/>
    <property type="match status" value="1"/>
</dbReference>
<dbReference type="EMBL" id="JACHHV010000025">
    <property type="protein sequence ID" value="MBB5888453.1"/>
    <property type="molecule type" value="Genomic_DNA"/>
</dbReference>
<dbReference type="InterPro" id="IPR043128">
    <property type="entry name" value="Rev_trsase/Diguanyl_cyclase"/>
</dbReference>
<evidence type="ECO:0000256" key="3">
    <source>
        <dbReference type="ARBA" id="ARBA00022695"/>
    </source>
</evidence>
<keyword evidence="2" id="KW-0515">Mutator protein</keyword>
<dbReference type="InterPro" id="IPR043502">
    <property type="entry name" value="DNA/RNA_pol_sf"/>
</dbReference>
<keyword evidence="8" id="KW-1185">Reference proteome</keyword>
<reference evidence="7 8" key="1">
    <citation type="submission" date="2020-08" db="EMBL/GenBank/DDBJ databases">
        <title>Genomic Encyclopedia of Type Strains, Phase IV (KMG-IV): sequencing the most valuable type-strain genomes for metagenomic binning, comparative biology and taxonomic classification.</title>
        <authorList>
            <person name="Goeker M."/>
        </authorList>
    </citation>
    <scope>NUCLEOTIDE SEQUENCE [LARGE SCALE GENOMIC DNA]</scope>
    <source>
        <strain evidence="7 8">DSM 14925</strain>
    </source>
</reference>
<dbReference type="InterPro" id="IPR050116">
    <property type="entry name" value="DNA_polymerase-Y"/>
</dbReference>
<comment type="similarity">
    <text evidence="1">Belongs to the DNA polymerase type-Y family.</text>
</comment>
<dbReference type="InterPro" id="IPR017961">
    <property type="entry name" value="DNA_pol_Y-fam_little_finger"/>
</dbReference>
<evidence type="ECO:0000256" key="4">
    <source>
        <dbReference type="ARBA" id="ARBA00022705"/>
    </source>
</evidence>
<proteinExistence type="inferred from homology"/>
<dbReference type="GO" id="GO:0003684">
    <property type="term" value="F:damaged DNA binding"/>
    <property type="evidence" value="ECO:0007669"/>
    <property type="project" value="InterPro"/>
</dbReference>